<dbReference type="Pfam" id="PF23948">
    <property type="entry name" value="ARM_5"/>
    <property type="match status" value="1"/>
</dbReference>
<dbReference type="PROSITE" id="PS50294">
    <property type="entry name" value="WD_REPEATS_REGION"/>
    <property type="match status" value="6"/>
</dbReference>
<dbReference type="SUPFAM" id="SSF141571">
    <property type="entry name" value="Pentapeptide repeat-like"/>
    <property type="match status" value="1"/>
</dbReference>
<feature type="repeat" description="WD" evidence="3">
    <location>
        <begin position="1374"/>
        <end position="1415"/>
    </location>
</feature>
<evidence type="ECO:0000313" key="7">
    <source>
        <dbReference type="Proteomes" id="UP000827284"/>
    </source>
</evidence>
<dbReference type="InterPro" id="IPR056251">
    <property type="entry name" value="Arm_rpt_dom"/>
</dbReference>
<protein>
    <recommendedName>
        <fullName evidence="8">WD40 repeat-like protein</fullName>
    </recommendedName>
</protein>
<evidence type="ECO:0000313" key="6">
    <source>
        <dbReference type="EMBL" id="GJJ67817.1"/>
    </source>
</evidence>
<name>A0A9P3H171_9FUNG</name>
<feature type="repeat" description="WD" evidence="3">
    <location>
        <begin position="1458"/>
        <end position="1489"/>
    </location>
</feature>
<evidence type="ECO:0000256" key="2">
    <source>
        <dbReference type="ARBA" id="ARBA00022737"/>
    </source>
</evidence>
<dbReference type="SMART" id="SM00320">
    <property type="entry name" value="WD40"/>
    <property type="match status" value="14"/>
</dbReference>
<reference evidence="6" key="1">
    <citation type="submission" date="2021-11" db="EMBL/GenBank/DDBJ databases">
        <authorList>
            <person name="Herlambang A."/>
            <person name="Guo Y."/>
            <person name="Takashima Y."/>
            <person name="Nishizawa T."/>
        </authorList>
    </citation>
    <scope>NUCLEOTIDE SEQUENCE</scope>
    <source>
        <strain evidence="6">E1425</strain>
    </source>
</reference>
<feature type="domain" description="Arm-like repeat" evidence="5">
    <location>
        <begin position="173"/>
        <end position="491"/>
    </location>
</feature>
<keyword evidence="2" id="KW-0677">Repeat</keyword>
<keyword evidence="7" id="KW-1185">Reference proteome</keyword>
<dbReference type="Gene3D" id="3.40.50.300">
    <property type="entry name" value="P-loop containing nucleotide triphosphate hydrolases"/>
    <property type="match status" value="1"/>
</dbReference>
<dbReference type="PRINTS" id="PR00320">
    <property type="entry name" value="GPROTEINBRPT"/>
</dbReference>
<evidence type="ECO:0008006" key="8">
    <source>
        <dbReference type="Google" id="ProtNLM"/>
    </source>
</evidence>
<dbReference type="Pfam" id="PF12894">
    <property type="entry name" value="ANAPC4_WD40"/>
    <property type="match status" value="1"/>
</dbReference>
<dbReference type="EMBL" id="BQFW01000001">
    <property type="protein sequence ID" value="GJJ67817.1"/>
    <property type="molecule type" value="Genomic_DNA"/>
</dbReference>
<dbReference type="SUPFAM" id="SSF50978">
    <property type="entry name" value="WD40 repeat-like"/>
    <property type="match status" value="2"/>
</dbReference>
<evidence type="ECO:0000256" key="3">
    <source>
        <dbReference type="PROSITE-ProRule" id="PRU00221"/>
    </source>
</evidence>
<gene>
    <name evidence="6" type="ORF">EMPS_00163</name>
</gene>
<dbReference type="InterPro" id="IPR020472">
    <property type="entry name" value="WD40_PAC1"/>
</dbReference>
<feature type="repeat" description="WD" evidence="3">
    <location>
        <begin position="1286"/>
        <end position="1327"/>
    </location>
</feature>
<dbReference type="SUPFAM" id="SSF52540">
    <property type="entry name" value="P-loop containing nucleoside triphosphate hydrolases"/>
    <property type="match status" value="1"/>
</dbReference>
<comment type="caution">
    <text evidence="6">The sequence shown here is derived from an EMBL/GenBank/DDBJ whole genome shotgun (WGS) entry which is preliminary data.</text>
</comment>
<dbReference type="Pfam" id="PF00805">
    <property type="entry name" value="Pentapeptide"/>
    <property type="match status" value="1"/>
</dbReference>
<reference evidence="6" key="2">
    <citation type="journal article" date="2022" name="Microbiol. Resour. Announc.">
        <title>Whole-Genome Sequence of Entomortierella parvispora E1425, a Mucoromycotan Fungus Associated with Burkholderiaceae-Related Endosymbiotic Bacteria.</title>
        <authorList>
            <person name="Herlambang A."/>
            <person name="Guo Y."/>
            <person name="Takashima Y."/>
            <person name="Narisawa K."/>
            <person name="Ohta H."/>
            <person name="Nishizawa T."/>
        </authorList>
    </citation>
    <scope>NUCLEOTIDE SEQUENCE</scope>
    <source>
        <strain evidence="6">E1425</strain>
    </source>
</reference>
<proteinExistence type="predicted"/>
<dbReference type="InterPro" id="IPR001646">
    <property type="entry name" value="5peptide_repeat"/>
</dbReference>
<dbReference type="InterPro" id="IPR027417">
    <property type="entry name" value="P-loop_NTPase"/>
</dbReference>
<feature type="repeat" description="WD" evidence="3">
    <location>
        <begin position="1328"/>
        <end position="1373"/>
    </location>
</feature>
<sequence>MQAGLSSTQSLQLVASLIKSCQESSDPGIQLWYCQSADETLSTLKKSVNRNSLDSQERQLREDIGCAYFQLAKVATGLDAKLVKKWGEKAEKWAPGLKTGSKTSSKNKKWTEDIATLPDNIFPRNTRAPTLPWTYPKVDAAVKDTPELVSSLTLLHRASEKTLHKNSLDENTLKWLDDTEVNEDEKTRLKSLARQLSSTFIEEKIKDKEAVAEIVVLAPVLTKDDFRRLLGEFIDMLKMTSLLDLNILAGLAQLIKDAPPDTLHPQDLVTILDVVSSRLQATHSQAKDHVHTLVVTVNDILGAMADQGVSKLDKVELHEPLLNFLVSLWDSSDPHIVYHARSAYQALLCVPDNEPLWKARLKRVSNVATGVVSVAAGIHGLDTGNLLDGLDRLQEEFKRAGEFVLAVRSSYAHNDLMTSLKEGFKRKNKEPWYSALRSADEFLKLGELVDFRKLVCEAPFRRHQWFLWGICERLGNLAANKQSVWESMDQHGAVLLLCEIYKDDTTWGSLPDLKKYILDILQQLSSPTIDVPEARASFYELSTNGGPEKQILYQECEKAGPSNYHIKTGISRFAVPSMLDRVQGKADVKADLRRMARRKASEKREASYIPPRAKDNLQASDDTAVDLAETVAGFLKSDRKVLLLLGDSGVGKTTFNKFLELHLWSQYLVREGSIPLFISLSAIERPDTDLIPKQLRKLGFKENQIRGLRDRHFILICDGYDESQQVRNLYTSNHFNQPDHWRAQMIISCRTEYLPTDYQGRFDPGDEGTEEGQSLFQQAVVSPFNDIQIYKYMEKYVDQNNLLWKLSDYLRVMEKIPSLQELVKNPYLLSIALEVLPRLADPGQDIEAEKITRVRIYDEFMALWLERGRKKFEEDKELSHEQKKAFQSLCNDGFVQSGMDFIRDLAVAIFEKQHGKTTVEYSKKIDKGYWKDRFFSLDGEVPILCNVCPLNRNGNQIQFIHRSILEYGLSLAIFNPALEQEGYEVEEQAPSLKRRGSIASRFSFEVDEYKEDLKRNRTEDEDLDSPLFKRSYLKERSIIQLLVERVQQDTTGCFKQRLFGYITKSAEAEEYRTAAANAMTVLVRAGVCFSHENLKGIRIPGADLSFGIFDSTQLQEADLRMTNLQGAWLRKTDLGRSRMEGAQFGEWPALTHEKMEGTFAYSPDGKLLMALTEEGVLMYHTSTWTLASLPTSIKEEAEAKIATFAFSPDSSLIAAGRDDNSVVVWRAKTGMMVTMLEGHADLPRDVAFAPEKGHQFATCGNDSTVRLWDKSPFLQGSGDWKAGLVLRGHRGPVLTIKYDKGGNIIASCGNDKSVRIWDLASRMCIHILTEHTGQVAGISFSPANSSAYRQLSSFAFDHSIKLWNADTGVCEHTLQGHKATIRAVSYSPKGNYLVSASSDCTIRVWDTLTGRLVNTIQVHAQVNDVVYSPNGLQIAAACDDSTVRLWHSEDWTTPGPILSGHSDGVKHVSYAPDGFQLASSGWDESIRLWVSVTSNQQQYRRHRSEVTQVSRLEGGKFIVSRCKDSVRIWNDATGSLRHSLPNNLKITVMATSPCGLQFATAGTADNIIRLWEPQSGQCKLKLYDSKERTVAISSSSEQMERITDIAYSSDGYRLASGCLDGMVRIWNWRDGTLIHRLKNSNKGTHLVFSPSGSGLLATAESNIIQIWDVVKGVRLHKLYGNQNTIEKLAFSSEGDFITTAAVDGYFRTWSTQSGALTLTLNHGFAKPALMTADASKGVMVSSNGLLSVYDFLQKKRLWELPSSGGRAAVALSPDGRLLVHSAKDGLLVLWDITNGKSVGQFKTLTNRITSLDWSLEEGKAQTKITVGHEEGDISVWSVVEMAPALTDAVVISAQQKYDFLLLWTSANKKLNVEGMSIEGVKGLSSTNARLLEQNDARGKPEGLWKKAQKVITMNKVISNLKKAVPVEE</sequence>
<evidence type="ECO:0000259" key="5">
    <source>
        <dbReference type="Pfam" id="PF23948"/>
    </source>
</evidence>
<feature type="repeat" description="WD" evidence="3">
    <location>
        <begin position="1236"/>
        <end position="1269"/>
    </location>
</feature>
<dbReference type="InterPro" id="IPR001680">
    <property type="entry name" value="WD40_rpt"/>
</dbReference>
<dbReference type="Gene3D" id="2.160.20.80">
    <property type="entry name" value="E3 ubiquitin-protein ligase SopA"/>
    <property type="match status" value="1"/>
</dbReference>
<dbReference type="InterPro" id="IPR036322">
    <property type="entry name" value="WD40_repeat_dom_sf"/>
</dbReference>
<feature type="repeat" description="WD" evidence="3">
    <location>
        <begin position="1768"/>
        <end position="1800"/>
    </location>
</feature>
<accession>A0A9P3H171</accession>
<feature type="repeat" description="WD" evidence="3">
    <location>
        <begin position="1422"/>
        <end position="1446"/>
    </location>
</feature>
<feature type="domain" description="Anaphase-promoting complex subunit 4-like WD40" evidence="4">
    <location>
        <begin position="1752"/>
        <end position="1814"/>
    </location>
</feature>
<dbReference type="Proteomes" id="UP000827284">
    <property type="component" value="Unassembled WGS sequence"/>
</dbReference>
<feature type="repeat" description="WD" evidence="3">
    <location>
        <begin position="1678"/>
        <end position="1719"/>
    </location>
</feature>
<dbReference type="PROSITE" id="PS00678">
    <property type="entry name" value="WD_REPEATS_1"/>
    <property type="match status" value="1"/>
</dbReference>
<dbReference type="InterPro" id="IPR024977">
    <property type="entry name" value="Apc4-like_WD40_dom"/>
</dbReference>
<feature type="repeat" description="WD" evidence="3">
    <location>
        <begin position="1194"/>
        <end position="1235"/>
    </location>
</feature>
<dbReference type="OrthoDB" id="2343029at2759"/>
<keyword evidence="1 3" id="KW-0853">WD repeat</keyword>
<dbReference type="PROSITE" id="PS50082">
    <property type="entry name" value="WD_REPEATS_2"/>
    <property type="match status" value="10"/>
</dbReference>
<organism evidence="6 7">
    <name type="scientific">Entomortierella parvispora</name>
    <dbReference type="NCBI Taxonomy" id="205924"/>
    <lineage>
        <taxon>Eukaryota</taxon>
        <taxon>Fungi</taxon>
        <taxon>Fungi incertae sedis</taxon>
        <taxon>Mucoromycota</taxon>
        <taxon>Mortierellomycotina</taxon>
        <taxon>Mortierellomycetes</taxon>
        <taxon>Mortierellales</taxon>
        <taxon>Mortierellaceae</taxon>
        <taxon>Entomortierella</taxon>
    </lineage>
</organism>
<dbReference type="InterPro" id="IPR019775">
    <property type="entry name" value="WD40_repeat_CS"/>
</dbReference>
<evidence type="ECO:0000259" key="4">
    <source>
        <dbReference type="Pfam" id="PF12894"/>
    </source>
</evidence>
<dbReference type="PANTHER" id="PTHR19879">
    <property type="entry name" value="TRANSCRIPTION INITIATION FACTOR TFIID"/>
    <property type="match status" value="1"/>
</dbReference>
<dbReference type="Gene3D" id="2.130.10.10">
    <property type="entry name" value="YVTN repeat-like/Quinoprotein amine dehydrogenase"/>
    <property type="match status" value="5"/>
</dbReference>
<dbReference type="CDD" id="cd00200">
    <property type="entry name" value="WD40"/>
    <property type="match status" value="2"/>
</dbReference>
<dbReference type="Pfam" id="PF00400">
    <property type="entry name" value="WD40"/>
    <property type="match status" value="9"/>
</dbReference>
<dbReference type="PANTHER" id="PTHR19879:SF9">
    <property type="entry name" value="TRANSCRIPTION INITIATION FACTOR TFIID SUBUNIT 5"/>
    <property type="match status" value="1"/>
</dbReference>
<dbReference type="InterPro" id="IPR015943">
    <property type="entry name" value="WD40/YVTN_repeat-like_dom_sf"/>
</dbReference>
<feature type="repeat" description="WD" evidence="3">
    <location>
        <begin position="1595"/>
        <end position="1636"/>
    </location>
</feature>
<evidence type="ECO:0000256" key="1">
    <source>
        <dbReference type="ARBA" id="ARBA00022574"/>
    </source>
</evidence>